<dbReference type="Gene3D" id="1.10.10.10">
    <property type="entry name" value="Winged helix-like DNA-binding domain superfamily/Winged helix DNA-binding domain"/>
    <property type="match status" value="1"/>
</dbReference>
<keyword evidence="3" id="KW-1185">Reference proteome</keyword>
<proteinExistence type="predicted"/>
<dbReference type="STRING" id="871741.SAMN05192570_0252"/>
<dbReference type="InterPro" id="IPR000792">
    <property type="entry name" value="Tscrpt_reg_LuxR_C"/>
</dbReference>
<name>A0A1I6TQE5_9CAUL</name>
<dbReference type="GO" id="GO:0003677">
    <property type="term" value="F:DNA binding"/>
    <property type="evidence" value="ECO:0007669"/>
    <property type="project" value="UniProtKB-KW"/>
</dbReference>
<reference evidence="3" key="1">
    <citation type="submission" date="2016-10" db="EMBL/GenBank/DDBJ databases">
        <authorList>
            <person name="Varghese N."/>
            <person name="Submissions S."/>
        </authorList>
    </citation>
    <scope>NUCLEOTIDE SEQUENCE [LARGE SCALE GENOMIC DNA]</scope>
    <source>
        <strain evidence="3">CGMCC 1.10683</strain>
    </source>
</reference>
<dbReference type="InterPro" id="IPR036388">
    <property type="entry name" value="WH-like_DNA-bd_sf"/>
</dbReference>
<dbReference type="InterPro" id="IPR016032">
    <property type="entry name" value="Sig_transdc_resp-reg_C-effctor"/>
</dbReference>
<dbReference type="Pfam" id="PF00196">
    <property type="entry name" value="GerE"/>
    <property type="match status" value="1"/>
</dbReference>
<protein>
    <submittedName>
        <fullName evidence="2">DNA-binding transcriptional regulator, CsgD family</fullName>
    </submittedName>
</protein>
<dbReference type="SMART" id="SM00421">
    <property type="entry name" value="HTH_LUXR"/>
    <property type="match status" value="1"/>
</dbReference>
<feature type="domain" description="HTH luxR-type" evidence="1">
    <location>
        <begin position="121"/>
        <end position="178"/>
    </location>
</feature>
<evidence type="ECO:0000259" key="1">
    <source>
        <dbReference type="SMART" id="SM00421"/>
    </source>
</evidence>
<keyword evidence="2" id="KW-0238">DNA-binding</keyword>
<dbReference type="EMBL" id="FOZV01000016">
    <property type="protein sequence ID" value="SFS91415.1"/>
    <property type="molecule type" value="Genomic_DNA"/>
</dbReference>
<organism evidence="2 3">
    <name type="scientific">Brevundimonas viscosa</name>
    <dbReference type="NCBI Taxonomy" id="871741"/>
    <lineage>
        <taxon>Bacteria</taxon>
        <taxon>Pseudomonadati</taxon>
        <taxon>Pseudomonadota</taxon>
        <taxon>Alphaproteobacteria</taxon>
        <taxon>Caulobacterales</taxon>
        <taxon>Caulobacteraceae</taxon>
        <taxon>Brevundimonas</taxon>
    </lineage>
</organism>
<evidence type="ECO:0000313" key="2">
    <source>
        <dbReference type="EMBL" id="SFS91415.1"/>
    </source>
</evidence>
<dbReference type="Proteomes" id="UP000198788">
    <property type="component" value="Unassembled WGS sequence"/>
</dbReference>
<dbReference type="SUPFAM" id="SSF46894">
    <property type="entry name" value="C-terminal effector domain of the bipartite response regulators"/>
    <property type="match status" value="1"/>
</dbReference>
<dbReference type="GO" id="GO:0006355">
    <property type="term" value="P:regulation of DNA-templated transcription"/>
    <property type="evidence" value="ECO:0007669"/>
    <property type="project" value="InterPro"/>
</dbReference>
<dbReference type="RefSeq" id="WP_177221930.1">
    <property type="nucleotide sequence ID" value="NZ_FOZV01000016.1"/>
</dbReference>
<evidence type="ECO:0000313" key="3">
    <source>
        <dbReference type="Proteomes" id="UP000198788"/>
    </source>
</evidence>
<accession>A0A1I6TQE5</accession>
<gene>
    <name evidence="2" type="ORF">SAMN05192570_0252</name>
</gene>
<dbReference type="AlphaFoldDB" id="A0A1I6TQE5"/>
<sequence length="184" mass="20118">MAGLVSSWLLVDGRNRMILTGAGRLVWSNRGADRYLNGGVDFHATREQVRVADPHQCAAFDAFLASASSEMSAWFYRRPSGEGGLLLRAWRLATEPETIVGLVFHSTGPDYVARWADFAQAFGLTPAENRMATGLLEGHSSDELAAMSNVGIGTVRTHIKRLYGKLGVSTRGEFFRALAPFRLS</sequence>